<organism evidence="1 2">
    <name type="scientific">Didymosphaeria variabile</name>
    <dbReference type="NCBI Taxonomy" id="1932322"/>
    <lineage>
        <taxon>Eukaryota</taxon>
        <taxon>Fungi</taxon>
        <taxon>Dikarya</taxon>
        <taxon>Ascomycota</taxon>
        <taxon>Pezizomycotina</taxon>
        <taxon>Dothideomycetes</taxon>
        <taxon>Pleosporomycetidae</taxon>
        <taxon>Pleosporales</taxon>
        <taxon>Massarineae</taxon>
        <taxon>Didymosphaeriaceae</taxon>
        <taxon>Didymosphaeria</taxon>
    </lineage>
</organism>
<keyword evidence="2" id="KW-1185">Reference proteome</keyword>
<name>A0A9W9CAF6_9PLEO</name>
<reference evidence="1" key="1">
    <citation type="submission" date="2022-10" db="EMBL/GenBank/DDBJ databases">
        <title>Tapping the CABI collections for fungal endophytes: first genome assemblies for Collariella, Neodidymelliopsis, Ascochyta clinopodiicola, Didymella pomorum, Didymosphaeria variabile, Neocosmospora piperis and Neocucurbitaria cava.</title>
        <authorList>
            <person name="Hill R."/>
        </authorList>
    </citation>
    <scope>NUCLEOTIDE SEQUENCE</scope>
    <source>
        <strain evidence="1">IMI 356815</strain>
    </source>
</reference>
<proteinExistence type="predicted"/>
<dbReference type="GeneID" id="80911145"/>
<sequence>MEGIDRNAALEELRMRCKSFRAGESTVAEFNEILDWATEAPRAFGVLELKHYFAELDPHQVTKPVPEWAEVGRKKLWSGRDRKRSDNLEKLQTWTAPPKPTTDEFGLVRLWPCYMESLRPLPAGEGELLKRANEVYRFVAGVPCFEGA</sequence>
<dbReference type="AlphaFoldDB" id="A0A9W9CAF6"/>
<accession>A0A9W9CAF6</accession>
<comment type="caution">
    <text evidence="1">The sequence shown here is derived from an EMBL/GenBank/DDBJ whole genome shotgun (WGS) entry which is preliminary data.</text>
</comment>
<protein>
    <submittedName>
        <fullName evidence="1">Uncharacterized protein</fullName>
    </submittedName>
</protein>
<dbReference type="RefSeq" id="XP_056070624.1">
    <property type="nucleotide sequence ID" value="XM_056216377.1"/>
</dbReference>
<evidence type="ECO:0000313" key="2">
    <source>
        <dbReference type="Proteomes" id="UP001140513"/>
    </source>
</evidence>
<dbReference type="EMBL" id="JAPEUX010000005">
    <property type="protein sequence ID" value="KAJ4352268.1"/>
    <property type="molecule type" value="Genomic_DNA"/>
</dbReference>
<gene>
    <name evidence="1" type="ORF">N0V89_007615</name>
</gene>
<dbReference type="Proteomes" id="UP001140513">
    <property type="component" value="Unassembled WGS sequence"/>
</dbReference>
<evidence type="ECO:0000313" key="1">
    <source>
        <dbReference type="EMBL" id="KAJ4352268.1"/>
    </source>
</evidence>